<dbReference type="InterPro" id="IPR044634">
    <property type="entry name" value="Zuotin/DnaJC2"/>
</dbReference>
<evidence type="ECO:0000256" key="5">
    <source>
        <dbReference type="ARBA" id="ARBA00023159"/>
    </source>
</evidence>
<feature type="domain" description="SANT" evidence="11">
    <location>
        <begin position="570"/>
        <end position="625"/>
    </location>
</feature>
<keyword evidence="12" id="KW-1185">Reference proteome</keyword>
<dbReference type="CDD" id="cd00167">
    <property type="entry name" value="SANT"/>
    <property type="match status" value="1"/>
</dbReference>
<evidence type="ECO:0000259" key="10">
    <source>
        <dbReference type="PROSITE" id="PS50090"/>
    </source>
</evidence>
<keyword evidence="4" id="KW-0677">Repeat</keyword>
<evidence type="ECO:0000256" key="1">
    <source>
        <dbReference type="ARBA" id="ARBA00004123"/>
    </source>
</evidence>
<dbReference type="WBParaSite" id="PSAMB.scaffold486size49599.g6308.t1">
    <property type="protein sequence ID" value="PSAMB.scaffold486size49599.g6308.t1"/>
    <property type="gene ID" value="PSAMB.scaffold486size49599.g6308"/>
</dbReference>
<name>A0A914WQ45_9BILA</name>
<evidence type="ECO:0000256" key="3">
    <source>
        <dbReference type="ARBA" id="ARBA00022490"/>
    </source>
</evidence>
<dbReference type="PROSITE" id="PS50076">
    <property type="entry name" value="DNAJ_2"/>
    <property type="match status" value="1"/>
</dbReference>
<dbReference type="Pfam" id="PF00226">
    <property type="entry name" value="DnaJ"/>
    <property type="match status" value="1"/>
</dbReference>
<keyword evidence="3" id="KW-0963">Cytoplasm</keyword>
<dbReference type="SUPFAM" id="SSF46689">
    <property type="entry name" value="Homeodomain-like"/>
    <property type="match status" value="2"/>
</dbReference>
<evidence type="ECO:0000256" key="7">
    <source>
        <dbReference type="ARBA" id="ARBA00023242"/>
    </source>
</evidence>
<dbReference type="Pfam" id="PF16717">
    <property type="entry name" value="RAC_head"/>
    <property type="match status" value="1"/>
</dbReference>
<keyword evidence="6" id="KW-0143">Chaperone</keyword>
<evidence type="ECO:0000259" key="11">
    <source>
        <dbReference type="PROSITE" id="PS51293"/>
    </source>
</evidence>
<evidence type="ECO:0000256" key="2">
    <source>
        <dbReference type="ARBA" id="ARBA00004496"/>
    </source>
</evidence>
<dbReference type="PANTHER" id="PTHR43999:SF1">
    <property type="entry name" value="DNAJ HOMOLOG SUBFAMILY C MEMBER 2"/>
    <property type="match status" value="1"/>
</dbReference>
<dbReference type="PROSITE" id="PS51293">
    <property type="entry name" value="SANT"/>
    <property type="match status" value="1"/>
</dbReference>
<dbReference type="Pfam" id="PF21884">
    <property type="entry name" value="ZUO1-like_ZHD"/>
    <property type="match status" value="1"/>
</dbReference>
<dbReference type="InterPro" id="IPR001005">
    <property type="entry name" value="SANT/Myb"/>
</dbReference>
<dbReference type="Pfam" id="PF00249">
    <property type="entry name" value="Myb_DNA-binding"/>
    <property type="match status" value="1"/>
</dbReference>
<dbReference type="PANTHER" id="PTHR43999">
    <property type="entry name" value="DNAJ HOMOLOG SUBFAMILY C MEMBER 2"/>
    <property type="match status" value="1"/>
</dbReference>
<dbReference type="Gene3D" id="1.10.287.110">
    <property type="entry name" value="DnaJ domain"/>
    <property type="match status" value="1"/>
</dbReference>
<sequence length="635" mass="72880">MVDESSLQTALALPGFAAPRVRYFEPAGLFYECRLLRDKLTLGEDVGSVLSAAALASVLASRSGDSSEEQSRSTSPEPGAKDWLDADDAKYEKYLKNLDPSDCNSQDHYKVLGISKLRWRATEGQIRTAYRQKVLRHHPDKRRHRGVAVKNQEEDYFTCITKAYEQLGLSEQKRRAYDSCDPSFDDTIPAASAVTAENFYDVLAPVFERNARWSTDTRVPSFGDQDSAKEDVDEFYSFWFDFKSWREYSYLDEEDKEKGEDRWERREIEKINRVEREKRRKKETKRIRTLVEMAYAADPRVAKFRQEEKDRKEEGKRAKKDAQRAKRDAEERERREAEEAERARLQAEEEVDRLRREEDRKAKEAQKKLLQKERRRLKQLAQENNYYTDSPSEHLARTEDVAKMCEVFSMEKLKSLNDHLQSPNGVSAPECFAQHIAEVHNELEARSAELMENSKTTKTENPGSALPNWTTDETRVLVKAVSMFPPGTLSRWDVIANYVNEHRKDTTLKPKTERDVVKQVKAIQKMEASAKEKITAGGGQNKLGGGILLEPQAVVTNGTSEQSMEGEKAAAATNWSADEQKLFEQALKTYSSNVADRWDRIAECVPGKTKKDCMRRFKELAELVKAKKAAQEKAK</sequence>
<dbReference type="GO" id="GO:0043022">
    <property type="term" value="F:ribosome binding"/>
    <property type="evidence" value="ECO:0007669"/>
    <property type="project" value="InterPro"/>
</dbReference>
<keyword evidence="5" id="KW-0010">Activator</keyword>
<dbReference type="FunFam" id="1.10.10.60:FF:000180">
    <property type="entry name" value="DnaJ (Hsp40) homolog, subfamily C, member 2"/>
    <property type="match status" value="1"/>
</dbReference>
<dbReference type="GO" id="GO:0030544">
    <property type="term" value="F:Hsp70 protein binding"/>
    <property type="evidence" value="ECO:0007669"/>
    <property type="project" value="InterPro"/>
</dbReference>
<dbReference type="Gene3D" id="1.10.10.60">
    <property type="entry name" value="Homeodomain-like"/>
    <property type="match status" value="2"/>
</dbReference>
<dbReference type="Gene3D" id="1.10.8.840">
    <property type="entry name" value="Ribosome-associated complex head domain"/>
    <property type="match status" value="1"/>
</dbReference>
<dbReference type="Pfam" id="PF23082">
    <property type="entry name" value="Myb_DNA-binding_2"/>
    <property type="match status" value="1"/>
</dbReference>
<evidence type="ECO:0000256" key="8">
    <source>
        <dbReference type="SAM" id="MobiDB-lite"/>
    </source>
</evidence>
<dbReference type="AlphaFoldDB" id="A0A914WQ45"/>
<organism evidence="12 13">
    <name type="scientific">Plectus sambesii</name>
    <dbReference type="NCBI Taxonomy" id="2011161"/>
    <lineage>
        <taxon>Eukaryota</taxon>
        <taxon>Metazoa</taxon>
        <taxon>Ecdysozoa</taxon>
        <taxon>Nematoda</taxon>
        <taxon>Chromadorea</taxon>
        <taxon>Plectida</taxon>
        <taxon>Plectina</taxon>
        <taxon>Plectoidea</taxon>
        <taxon>Plectidae</taxon>
        <taxon>Plectus</taxon>
    </lineage>
</organism>
<dbReference type="GO" id="GO:0005829">
    <property type="term" value="C:cytosol"/>
    <property type="evidence" value="ECO:0007669"/>
    <property type="project" value="TreeGrafter"/>
</dbReference>
<proteinExistence type="predicted"/>
<dbReference type="PROSITE" id="PS50090">
    <property type="entry name" value="MYB_LIKE"/>
    <property type="match status" value="2"/>
</dbReference>
<dbReference type="InterPro" id="IPR009057">
    <property type="entry name" value="Homeodomain-like_sf"/>
</dbReference>
<evidence type="ECO:0000313" key="13">
    <source>
        <dbReference type="WBParaSite" id="PSAMB.scaffold486size49599.g6308.t1"/>
    </source>
</evidence>
<keyword evidence="7" id="KW-0539">Nucleus</keyword>
<accession>A0A914WQ45</accession>
<feature type="domain" description="Myb-like" evidence="10">
    <location>
        <begin position="567"/>
        <end position="621"/>
    </location>
</feature>
<feature type="domain" description="J" evidence="9">
    <location>
        <begin position="107"/>
        <end position="181"/>
    </location>
</feature>
<dbReference type="SMART" id="SM00717">
    <property type="entry name" value="SANT"/>
    <property type="match status" value="2"/>
</dbReference>
<dbReference type="GO" id="GO:0005634">
    <property type="term" value="C:nucleus"/>
    <property type="evidence" value="ECO:0007669"/>
    <property type="project" value="UniProtKB-SubCell"/>
</dbReference>
<feature type="region of interest" description="Disordered" evidence="8">
    <location>
        <begin position="61"/>
        <end position="83"/>
    </location>
</feature>
<dbReference type="InterPro" id="IPR001623">
    <property type="entry name" value="DnaJ_domain"/>
</dbReference>
<feature type="domain" description="Myb-like" evidence="10">
    <location>
        <begin position="461"/>
        <end position="516"/>
    </location>
</feature>
<dbReference type="CDD" id="cd06257">
    <property type="entry name" value="DnaJ"/>
    <property type="match status" value="1"/>
</dbReference>
<dbReference type="InterPro" id="IPR036869">
    <property type="entry name" value="J_dom_sf"/>
</dbReference>
<protein>
    <submittedName>
        <fullName evidence="13">DnaJ homolog subfamily C member 2</fullName>
    </submittedName>
</protein>
<dbReference type="SUPFAM" id="SSF46565">
    <property type="entry name" value="Chaperone J-domain"/>
    <property type="match status" value="1"/>
</dbReference>
<evidence type="ECO:0000259" key="9">
    <source>
        <dbReference type="PROSITE" id="PS50076"/>
    </source>
</evidence>
<dbReference type="InterPro" id="IPR042569">
    <property type="entry name" value="RAC_head_sf"/>
</dbReference>
<dbReference type="GO" id="GO:0006450">
    <property type="term" value="P:regulation of translational fidelity"/>
    <property type="evidence" value="ECO:0007669"/>
    <property type="project" value="InterPro"/>
</dbReference>
<feature type="region of interest" description="Disordered" evidence="8">
    <location>
        <begin position="302"/>
        <end position="367"/>
    </location>
</feature>
<dbReference type="InterPro" id="IPR017884">
    <property type="entry name" value="SANT_dom"/>
</dbReference>
<dbReference type="InterPro" id="IPR054076">
    <property type="entry name" value="ZUO1-like_ZHD"/>
</dbReference>
<comment type="subcellular location">
    <subcellularLocation>
        <location evidence="2">Cytoplasm</location>
    </subcellularLocation>
    <subcellularLocation>
        <location evidence="1">Nucleus</location>
    </subcellularLocation>
</comment>
<dbReference type="InterPro" id="IPR032003">
    <property type="entry name" value="RAC_head"/>
</dbReference>
<evidence type="ECO:0000256" key="4">
    <source>
        <dbReference type="ARBA" id="ARBA00022737"/>
    </source>
</evidence>
<dbReference type="Proteomes" id="UP000887566">
    <property type="component" value="Unplaced"/>
</dbReference>
<evidence type="ECO:0000256" key="6">
    <source>
        <dbReference type="ARBA" id="ARBA00023186"/>
    </source>
</evidence>
<dbReference type="GO" id="GO:0051083">
    <property type="term" value="P:'de novo' cotranslational protein folding"/>
    <property type="evidence" value="ECO:0007669"/>
    <property type="project" value="InterPro"/>
</dbReference>
<dbReference type="SMART" id="SM00271">
    <property type="entry name" value="DnaJ"/>
    <property type="match status" value="1"/>
</dbReference>
<evidence type="ECO:0000313" key="12">
    <source>
        <dbReference type="Proteomes" id="UP000887566"/>
    </source>
</evidence>
<reference evidence="13" key="1">
    <citation type="submission" date="2022-11" db="UniProtKB">
        <authorList>
            <consortium name="WormBaseParasite"/>
        </authorList>
    </citation>
    <scope>IDENTIFICATION</scope>
</reference>